<dbReference type="Pfam" id="PF13650">
    <property type="entry name" value="Asp_protease_2"/>
    <property type="match status" value="1"/>
</dbReference>
<dbReference type="InterPro" id="IPR021109">
    <property type="entry name" value="Peptidase_aspartic_dom_sf"/>
</dbReference>
<protein>
    <recommendedName>
        <fullName evidence="3">Peptidase A2 domain-containing protein</fullName>
    </recommendedName>
</protein>
<dbReference type="EMBL" id="HBEW01004595">
    <property type="protein sequence ID" value="CAD8582385.1"/>
    <property type="molecule type" value="Transcribed_RNA"/>
</dbReference>
<dbReference type="AlphaFoldDB" id="A0A7S0KJS2"/>
<name>A0A7S0KJS2_9CHLO</name>
<evidence type="ECO:0000313" key="2">
    <source>
        <dbReference type="EMBL" id="CAD8582385.1"/>
    </source>
</evidence>
<proteinExistence type="predicted"/>
<feature type="region of interest" description="Disordered" evidence="1">
    <location>
        <begin position="1"/>
        <end position="39"/>
    </location>
</feature>
<evidence type="ECO:0008006" key="3">
    <source>
        <dbReference type="Google" id="ProtNLM"/>
    </source>
</evidence>
<sequence length="421" mass="44197">MGCARPSSTVTSTSTASASSAAARTHRGRVVVARQQPHAARTHCATTTTRVTAYDESRGGDDVVSDAEVERRERWRARAKTMRAKALKGYLARANANYADCFEKSDLEARAAETWMMIENRATIVPLRQLGNVAGNPRAGYAVCALDIGGDVGLCDFVIDTGATAALVTPKAIESMDKENVIEGAAIRGLTGTGETLRQKVTLKGVRMGAHEFVDGLDAVVTDLTAVGLPPVIGGLLGLDFLGKFVVEFDFSSSKLSFWPLGAVENGAVDVDDLVKIPMTTHPVGLKTVQVSLNGAAPFSAIVDMGSFFSVANWIASASAGIGPDSDKVKRGGLQVSGVDGQSMNMAMAPFDLRVLGEPGGDDLSSVYKGMCCVGDLPAFNALGASVSPFMAMGLDVIGRGRCVFDASKNVLYLAKGEETY</sequence>
<feature type="compositionally biased region" description="Low complexity" evidence="1">
    <location>
        <begin position="7"/>
        <end position="23"/>
    </location>
</feature>
<organism evidence="2">
    <name type="scientific">Ostreococcus mediterraneus</name>
    <dbReference type="NCBI Taxonomy" id="1486918"/>
    <lineage>
        <taxon>Eukaryota</taxon>
        <taxon>Viridiplantae</taxon>
        <taxon>Chlorophyta</taxon>
        <taxon>Mamiellophyceae</taxon>
        <taxon>Mamiellales</taxon>
        <taxon>Bathycoccaceae</taxon>
        <taxon>Ostreococcus</taxon>
    </lineage>
</organism>
<accession>A0A7S0KJS2</accession>
<evidence type="ECO:0000256" key="1">
    <source>
        <dbReference type="SAM" id="MobiDB-lite"/>
    </source>
</evidence>
<gene>
    <name evidence="2" type="ORF">OMED0929_LOCUS3829</name>
</gene>
<dbReference type="Gene3D" id="2.40.70.10">
    <property type="entry name" value="Acid Proteases"/>
    <property type="match status" value="1"/>
</dbReference>
<reference evidence="2" key="1">
    <citation type="submission" date="2021-01" db="EMBL/GenBank/DDBJ databases">
        <authorList>
            <person name="Corre E."/>
            <person name="Pelletier E."/>
            <person name="Niang G."/>
            <person name="Scheremetjew M."/>
            <person name="Finn R."/>
            <person name="Kale V."/>
            <person name="Holt S."/>
            <person name="Cochrane G."/>
            <person name="Meng A."/>
            <person name="Brown T."/>
            <person name="Cohen L."/>
        </authorList>
    </citation>
    <scope>NUCLEOTIDE SEQUENCE</scope>
    <source>
        <strain evidence="2">Clade-D-RCC2572</strain>
    </source>
</reference>